<dbReference type="InterPro" id="IPR005881">
    <property type="entry name" value="Ser_O-AcTrfase"/>
</dbReference>
<keyword evidence="2" id="KW-0028">Amino-acid biosynthesis</keyword>
<dbReference type="GeneID" id="83059184"/>
<keyword evidence="4" id="KW-0677">Repeat</keyword>
<reference evidence="8" key="1">
    <citation type="submission" date="2016-08" db="EMBL/GenBank/DDBJ databases">
        <title>Complete genome of Cloacibacillus porcorum.</title>
        <authorList>
            <person name="Looft T."/>
            <person name="Bayles D.O."/>
            <person name="Alt D.P."/>
        </authorList>
    </citation>
    <scope>NUCLEOTIDE SEQUENCE [LARGE SCALE GENOMIC DNA]</scope>
    <source>
        <strain evidence="8">CL-84</strain>
    </source>
</reference>
<name>A0A1B2I8S0_9BACT</name>
<evidence type="ECO:0000256" key="2">
    <source>
        <dbReference type="ARBA" id="ARBA00022605"/>
    </source>
</evidence>
<proteinExistence type="inferred from homology"/>
<keyword evidence="3 7" id="KW-0808">Transferase</keyword>
<dbReference type="GO" id="GO:0009001">
    <property type="term" value="F:serine O-acetyltransferase activity"/>
    <property type="evidence" value="ECO:0007669"/>
    <property type="project" value="UniProtKB-EC"/>
</dbReference>
<dbReference type="Proteomes" id="UP000093044">
    <property type="component" value="Chromosome"/>
</dbReference>
<dbReference type="EC" id="2.3.1.30" evidence="7"/>
<dbReference type="InterPro" id="IPR018357">
    <property type="entry name" value="Hexapep_transf_CS"/>
</dbReference>
<comment type="catalytic activity">
    <reaction evidence="6 7">
        <text>L-serine + acetyl-CoA = O-acetyl-L-serine + CoA</text>
        <dbReference type="Rhea" id="RHEA:24560"/>
        <dbReference type="ChEBI" id="CHEBI:33384"/>
        <dbReference type="ChEBI" id="CHEBI:57287"/>
        <dbReference type="ChEBI" id="CHEBI:57288"/>
        <dbReference type="ChEBI" id="CHEBI:58340"/>
        <dbReference type="EC" id="2.3.1.30"/>
    </reaction>
</comment>
<dbReference type="NCBIfam" id="NF041874">
    <property type="entry name" value="EPS_EpsC"/>
    <property type="match status" value="1"/>
</dbReference>
<evidence type="ECO:0000313" key="8">
    <source>
        <dbReference type="EMBL" id="ANZ46327.1"/>
    </source>
</evidence>
<dbReference type="Gene3D" id="1.10.3130.10">
    <property type="entry name" value="serine acetyltransferase, domain 1"/>
    <property type="match status" value="1"/>
</dbReference>
<evidence type="ECO:0000256" key="6">
    <source>
        <dbReference type="ARBA" id="ARBA00049486"/>
    </source>
</evidence>
<dbReference type="AlphaFoldDB" id="A0A1B2I8S0"/>
<evidence type="ECO:0000256" key="4">
    <source>
        <dbReference type="ARBA" id="ARBA00022737"/>
    </source>
</evidence>
<dbReference type="Gene3D" id="2.160.10.10">
    <property type="entry name" value="Hexapeptide repeat proteins"/>
    <property type="match status" value="1"/>
</dbReference>
<evidence type="ECO:0000313" key="9">
    <source>
        <dbReference type="Proteomes" id="UP000093044"/>
    </source>
</evidence>
<comment type="similarity">
    <text evidence="1 7">Belongs to the transferase hexapeptide repeat family.</text>
</comment>
<dbReference type="InterPro" id="IPR042122">
    <property type="entry name" value="Ser_AcTrfase_N_sf"/>
</dbReference>
<dbReference type="GO" id="GO:0006535">
    <property type="term" value="P:cysteine biosynthetic process from serine"/>
    <property type="evidence" value="ECO:0007669"/>
    <property type="project" value="InterPro"/>
</dbReference>
<evidence type="ECO:0000256" key="1">
    <source>
        <dbReference type="ARBA" id="ARBA00007274"/>
    </source>
</evidence>
<dbReference type="SUPFAM" id="SSF51161">
    <property type="entry name" value="Trimeric LpxA-like enzymes"/>
    <property type="match status" value="1"/>
</dbReference>
<dbReference type="EMBL" id="CP016757">
    <property type="protein sequence ID" value="ANZ46327.1"/>
    <property type="molecule type" value="Genomic_DNA"/>
</dbReference>
<dbReference type="FunFam" id="2.160.10.10:FF:000007">
    <property type="entry name" value="Serine acetyltransferase"/>
    <property type="match status" value="1"/>
</dbReference>
<dbReference type="InterPro" id="IPR011004">
    <property type="entry name" value="Trimer_LpxA-like_sf"/>
</dbReference>
<organism evidence="8 9">
    <name type="scientific">Cloacibacillus porcorum</name>
    <dbReference type="NCBI Taxonomy" id="1197717"/>
    <lineage>
        <taxon>Bacteria</taxon>
        <taxon>Thermotogati</taxon>
        <taxon>Synergistota</taxon>
        <taxon>Synergistia</taxon>
        <taxon>Synergistales</taxon>
        <taxon>Synergistaceae</taxon>
        <taxon>Cloacibacillus</taxon>
    </lineage>
</organism>
<dbReference type="RefSeq" id="WP_066748264.1">
    <property type="nucleotide sequence ID" value="NZ_CP016757.1"/>
</dbReference>
<evidence type="ECO:0000256" key="3">
    <source>
        <dbReference type="ARBA" id="ARBA00022679"/>
    </source>
</evidence>
<dbReference type="PROSITE" id="PS00101">
    <property type="entry name" value="HEXAPEP_TRANSFERASES"/>
    <property type="match status" value="1"/>
</dbReference>
<sequence length="238" mass="25777">MGIWKNISSDYMAAKRNDPAIPDGLRGFLEIVFCTPGFLAITAHRGIHCLHTRWHIPVLPRFISLIVRWWTGIEIHPAAQIGEGFFIDHGAGVVIGETAVVGKNVTLYQGVTLGGTGNEKSHKRHPTLGDNVFVGSGAKILGPITVGSNSRIGANSAVLKNVPENATVTGMRARIVKVNGKPVSSASVALSPEELLARIIRLEEELYYLQREFKQCRGDEIEGTPAVSGELEIEVAHK</sequence>
<dbReference type="KEGG" id="cpor:BED41_15155"/>
<dbReference type="CDD" id="cd03354">
    <property type="entry name" value="LbH_SAT"/>
    <property type="match status" value="1"/>
</dbReference>
<evidence type="ECO:0000256" key="5">
    <source>
        <dbReference type="ARBA" id="ARBA00023315"/>
    </source>
</evidence>
<dbReference type="Pfam" id="PF00132">
    <property type="entry name" value="Hexapep"/>
    <property type="match status" value="1"/>
</dbReference>
<accession>A0A1B2I8S0</accession>
<dbReference type="PIRSF" id="PIRSF000441">
    <property type="entry name" value="CysE"/>
    <property type="match status" value="1"/>
</dbReference>
<dbReference type="InterPro" id="IPR045304">
    <property type="entry name" value="LbH_SAT"/>
</dbReference>
<dbReference type="InterPro" id="IPR053376">
    <property type="entry name" value="Serine_acetyltransferase"/>
</dbReference>
<dbReference type="PANTHER" id="PTHR42811">
    <property type="entry name" value="SERINE ACETYLTRANSFERASE"/>
    <property type="match status" value="1"/>
</dbReference>
<protein>
    <recommendedName>
        <fullName evidence="7">Serine acetyltransferase</fullName>
        <ecNumber evidence="7">2.3.1.30</ecNumber>
    </recommendedName>
</protein>
<keyword evidence="9" id="KW-1185">Reference proteome</keyword>
<dbReference type="OrthoDB" id="9801456at2"/>
<gene>
    <name evidence="8" type="ORF">BED41_15155</name>
</gene>
<dbReference type="InterPro" id="IPR001451">
    <property type="entry name" value="Hexapep"/>
</dbReference>
<evidence type="ECO:0000256" key="7">
    <source>
        <dbReference type="PIRNR" id="PIRNR000441"/>
    </source>
</evidence>
<keyword evidence="5 7" id="KW-0012">Acyltransferase</keyword>
<dbReference type="GO" id="GO:0005737">
    <property type="term" value="C:cytoplasm"/>
    <property type="evidence" value="ECO:0007669"/>
    <property type="project" value="InterPro"/>
</dbReference>
<dbReference type="STRING" id="1197717.BED41_15155"/>